<gene>
    <name evidence="1" type="ORF">L596_015198</name>
</gene>
<name>A0A4U5NEH2_STECR</name>
<sequence>MHYTGILQIINDSKSSFLCRFPSSTRMSYDVCLRNTMDRPRSRRYVANNCLKRRSNDVRFQADKNAETGQHASHCYAELVRLKFLF</sequence>
<accession>A0A4U5NEH2</accession>
<reference evidence="1" key="3">
    <citation type="journal article" date="2019" name="G3 (Bethesda)">
        <title>Hybrid Assembly of the Genome of the Entomopathogenic Nematode Steinernema carpocapsae Identifies the X-Chromosome.</title>
        <authorList>
            <person name="Serra L."/>
            <person name="Macchietto M."/>
            <person name="Macias-Munoz A."/>
            <person name="McGill C.J."/>
            <person name="Rodriguez I.M."/>
            <person name="Rodriguez B."/>
            <person name="Murad R."/>
            <person name="Mortazavi A."/>
        </authorList>
    </citation>
    <scope>NUCLEOTIDE SEQUENCE</scope>
    <source>
        <strain evidence="1">ALL</strain>
    </source>
</reference>
<dbReference type="EMBL" id="AZBU02000004">
    <property type="protein sequence ID" value="TKR81308.1"/>
    <property type="molecule type" value="Genomic_DNA"/>
</dbReference>
<evidence type="ECO:0000313" key="1">
    <source>
        <dbReference type="EMBL" id="TKR81308.1"/>
    </source>
</evidence>
<reference evidence="1" key="2">
    <citation type="journal article" date="2015" name="Genome Biol.">
        <title>Comparative genomics of Steinernema reveals deeply conserved gene regulatory networks.</title>
        <authorList>
            <person name="Dillman A.R."/>
            <person name="Macchietto M."/>
            <person name="Porter C.F."/>
            <person name="Rogers A."/>
            <person name="Williams B."/>
            <person name="Antoshechkin I."/>
            <person name="Lee M.M."/>
            <person name="Goodwin Z."/>
            <person name="Lu X."/>
            <person name="Lewis E.E."/>
            <person name="Goodrich-Blair H."/>
            <person name="Stock S.P."/>
            <person name="Adams B.J."/>
            <person name="Sternberg P.W."/>
            <person name="Mortazavi A."/>
        </authorList>
    </citation>
    <scope>NUCLEOTIDE SEQUENCE [LARGE SCALE GENOMIC DNA]</scope>
    <source>
        <strain evidence="1">ALL</strain>
    </source>
</reference>
<dbReference type="AlphaFoldDB" id="A0A4U5NEH2"/>
<comment type="caution">
    <text evidence="1">The sequence shown here is derived from an EMBL/GenBank/DDBJ whole genome shotgun (WGS) entry which is preliminary data.</text>
</comment>
<protein>
    <submittedName>
        <fullName evidence="1">Uncharacterized protein</fullName>
    </submittedName>
</protein>
<proteinExistence type="predicted"/>
<reference evidence="1" key="1">
    <citation type="submission" date="2013-11" db="EMBL/GenBank/DDBJ databases">
        <authorList>
            <person name="Sternberg P."/>
            <person name="Dillman A."/>
            <person name="Macchietto M."/>
        </authorList>
    </citation>
    <scope>NUCLEOTIDE SEQUENCE</scope>
    <source>
        <strain evidence="1">ALL</strain>
    </source>
</reference>
<organism evidence="1">
    <name type="scientific">Steinernema carpocapsae</name>
    <name type="common">Entomopathogenic nematode</name>
    <dbReference type="NCBI Taxonomy" id="34508"/>
    <lineage>
        <taxon>Eukaryota</taxon>
        <taxon>Metazoa</taxon>
        <taxon>Ecdysozoa</taxon>
        <taxon>Nematoda</taxon>
        <taxon>Chromadorea</taxon>
        <taxon>Rhabditida</taxon>
        <taxon>Tylenchina</taxon>
        <taxon>Panagrolaimomorpha</taxon>
        <taxon>Strongyloidoidea</taxon>
        <taxon>Steinernematidae</taxon>
        <taxon>Steinernema</taxon>
    </lineage>
</organism>